<proteinExistence type="predicted"/>
<accession>A0A1I6M0C6</accession>
<dbReference type="EMBL" id="FOZL01000001">
    <property type="protein sequence ID" value="SFS09123.1"/>
    <property type="molecule type" value="Genomic_DNA"/>
</dbReference>
<evidence type="ECO:0000313" key="1">
    <source>
        <dbReference type="EMBL" id="SFS09123.1"/>
    </source>
</evidence>
<dbReference type="RefSeq" id="WP_089838224.1">
    <property type="nucleotide sequence ID" value="NZ_FOZL01000001.1"/>
</dbReference>
<sequence>MAEPKKKFERILLMTDADRAHLADWEQAADAHMARIMVSKETALQDLVDAGICDPDGQLSERYRGVA</sequence>
<dbReference type="STRING" id="474950.SAMN05421771_1596"/>
<name>A0A1I6M0C6_9BACT</name>
<protein>
    <submittedName>
        <fullName evidence="1">Uncharacterized protein</fullName>
    </submittedName>
</protein>
<organism evidence="1 2">
    <name type="scientific">Granulicella pectinivorans</name>
    <dbReference type="NCBI Taxonomy" id="474950"/>
    <lineage>
        <taxon>Bacteria</taxon>
        <taxon>Pseudomonadati</taxon>
        <taxon>Acidobacteriota</taxon>
        <taxon>Terriglobia</taxon>
        <taxon>Terriglobales</taxon>
        <taxon>Acidobacteriaceae</taxon>
        <taxon>Granulicella</taxon>
    </lineage>
</organism>
<dbReference type="AlphaFoldDB" id="A0A1I6M0C6"/>
<keyword evidence="2" id="KW-1185">Reference proteome</keyword>
<reference evidence="1 2" key="1">
    <citation type="submission" date="2016-10" db="EMBL/GenBank/DDBJ databases">
        <authorList>
            <person name="de Groot N.N."/>
        </authorList>
    </citation>
    <scope>NUCLEOTIDE SEQUENCE [LARGE SCALE GENOMIC DNA]</scope>
    <source>
        <strain evidence="1 2">DSM 21001</strain>
    </source>
</reference>
<dbReference type="OrthoDB" id="9984115at2"/>
<gene>
    <name evidence="1" type="ORF">SAMN05421771_1596</name>
</gene>
<evidence type="ECO:0000313" key="2">
    <source>
        <dbReference type="Proteomes" id="UP000199024"/>
    </source>
</evidence>
<dbReference type="Proteomes" id="UP000199024">
    <property type="component" value="Unassembled WGS sequence"/>
</dbReference>